<feature type="domain" description="Penicillin binding protein A dimerisation" evidence="4">
    <location>
        <begin position="356"/>
        <end position="420"/>
    </location>
</feature>
<evidence type="ECO:0000259" key="4">
    <source>
        <dbReference type="Pfam" id="PF21922"/>
    </source>
</evidence>
<feature type="domain" description="Peptidase C14 caspase" evidence="2">
    <location>
        <begin position="12"/>
        <end position="223"/>
    </location>
</feature>
<evidence type="ECO:0000313" key="5">
    <source>
        <dbReference type="EMBL" id="WUG94171.1"/>
    </source>
</evidence>
<dbReference type="Gene3D" id="3.40.50.1460">
    <property type="match status" value="1"/>
</dbReference>
<name>A0ABZ1NRR2_STRVL</name>
<dbReference type="Proteomes" id="UP001341259">
    <property type="component" value="Chromosome"/>
</dbReference>
<accession>A0ABZ1NRR2</accession>
<dbReference type="InterPro" id="IPR011600">
    <property type="entry name" value="Pept_C14_caspase"/>
</dbReference>
<dbReference type="Gene3D" id="3.40.710.10">
    <property type="entry name" value="DD-peptidase/beta-lactamase superfamily"/>
    <property type="match status" value="1"/>
</dbReference>
<dbReference type="PANTHER" id="PTHR30627:SF24">
    <property type="entry name" value="PENICILLIN-BINDING PROTEIN 4B"/>
    <property type="match status" value="1"/>
</dbReference>
<reference evidence="5 6" key="1">
    <citation type="submission" date="2022-10" db="EMBL/GenBank/DDBJ databases">
        <title>The complete genomes of actinobacterial strains from the NBC collection.</title>
        <authorList>
            <person name="Joergensen T.S."/>
            <person name="Alvarez Arevalo M."/>
            <person name="Sterndorff E.B."/>
            <person name="Faurdal D."/>
            <person name="Vuksanovic O."/>
            <person name="Mourched A.-S."/>
            <person name="Charusanti P."/>
            <person name="Shaw S."/>
            <person name="Blin K."/>
            <person name="Weber T."/>
        </authorList>
    </citation>
    <scope>NUCLEOTIDE SEQUENCE [LARGE SCALE GENOMIC DNA]</scope>
    <source>
        <strain evidence="5 6">NBC_00456</strain>
    </source>
</reference>
<dbReference type="InterPro" id="IPR029030">
    <property type="entry name" value="Caspase-like_dom_sf"/>
</dbReference>
<organism evidence="5 6">
    <name type="scientific">Streptomyces violaceus</name>
    <name type="common">Streptomyces venezuelae</name>
    <dbReference type="NCBI Taxonomy" id="1936"/>
    <lineage>
        <taxon>Bacteria</taxon>
        <taxon>Bacillati</taxon>
        <taxon>Actinomycetota</taxon>
        <taxon>Actinomycetes</taxon>
        <taxon>Kitasatosporales</taxon>
        <taxon>Streptomycetaceae</taxon>
        <taxon>Streptomyces</taxon>
    </lineage>
</organism>
<dbReference type="NCBIfam" id="NF047832">
    <property type="entry name" value="caspase_w_EACC1"/>
    <property type="match status" value="1"/>
</dbReference>
<evidence type="ECO:0000259" key="2">
    <source>
        <dbReference type="Pfam" id="PF00656"/>
    </source>
</evidence>
<dbReference type="InterPro" id="IPR054120">
    <property type="entry name" value="PBPA_dimer"/>
</dbReference>
<dbReference type="InterPro" id="IPR050515">
    <property type="entry name" value="Beta-lactam/transpept"/>
</dbReference>
<keyword evidence="6" id="KW-1185">Reference proteome</keyword>
<evidence type="ECO:0000259" key="3">
    <source>
        <dbReference type="Pfam" id="PF00905"/>
    </source>
</evidence>
<feature type="region of interest" description="Disordered" evidence="1">
    <location>
        <begin position="243"/>
        <end position="295"/>
    </location>
</feature>
<gene>
    <name evidence="5" type="ORF">OHB29_14560</name>
</gene>
<dbReference type="InterPro" id="IPR001460">
    <property type="entry name" value="PCN-bd_Tpept"/>
</dbReference>
<dbReference type="RefSeq" id="WP_328338466.1">
    <property type="nucleotide sequence ID" value="NZ_CP107906.1"/>
</dbReference>
<dbReference type="Pfam" id="PF00905">
    <property type="entry name" value="Transpeptidase"/>
    <property type="match status" value="1"/>
</dbReference>
<sequence>MAVLPDPSRSEALLVGVHEYSALPALPAVARNLEGLSEVLTDPGVWGLPADRCTVLSQPESAQQVLDTVKEAATRAEDTLLIYYAGHGLVDPHTDELYLALSDSVRDREYTALRYEYLRRAVLLDPAVSARRTVVILDCCYSGRALVGRMSASDHIADRAMVEGTCLLTASAETRVSLSPPGETYTAFTGELITALAQGIPGAPDLIDMNTLYRHLHRTLAAKSRPLPQQRNRNTGGLIALARNRHGTVRTPPRPTAPPAPARPPALPASEAPPVQVPSEQPAPKDSGSRRSALRRSRVRVAGALLATLVMAGGVAFALRQFGTDGDADGVEPKGGSGSSGASYNEEFVARWGQPRGDILVGGKPVTGSKKSQTHPGTYKRTYIDGKVYAPLTGYGSHSYGLSGLEAIYDDLLTGTDPRLDKDSGERAAPGKVITTIDADVQRGAYEALRDREGAALAIDPSNGEILAMVSTPSYDPGTFSGATKSDGDAFKKLQKDVNPDNPMLNRALRETYPPGPAFELVVAAAALEEGLYRSVDQQTRSPDPYVVPGTASELTNEKSSKTCENVSLRDAFRYSCDTVFAKLAVDLGESRVRRMAEKFGFDKEMFVPVRAGASTYPREMNEGELALSGIGQHTVQATPLQMAMVSSTLANGGELVTPRSVSKLTDSQGKALESFKPATERVVSEETAAELRKAMVGMVTAGKATSLGLGGVVVGGTAAVLSGQGDTRGTWYTTYAQRGTGGHSVAVTVVVRGTADTEKSDADTAALTAKTMMEAALRTSDR</sequence>
<evidence type="ECO:0000313" key="6">
    <source>
        <dbReference type="Proteomes" id="UP001341259"/>
    </source>
</evidence>
<evidence type="ECO:0000256" key="1">
    <source>
        <dbReference type="SAM" id="MobiDB-lite"/>
    </source>
</evidence>
<dbReference type="EMBL" id="CP107906">
    <property type="protein sequence ID" value="WUG94171.1"/>
    <property type="molecule type" value="Genomic_DNA"/>
</dbReference>
<dbReference type="Pfam" id="PF21922">
    <property type="entry name" value="PBP_dimer_2"/>
    <property type="match status" value="1"/>
</dbReference>
<dbReference type="Pfam" id="PF00656">
    <property type="entry name" value="Peptidase_C14"/>
    <property type="match status" value="1"/>
</dbReference>
<dbReference type="PANTHER" id="PTHR30627">
    <property type="entry name" value="PEPTIDOGLYCAN D,D-TRANSPEPTIDASE"/>
    <property type="match status" value="1"/>
</dbReference>
<feature type="compositionally biased region" description="Pro residues" evidence="1">
    <location>
        <begin position="252"/>
        <end position="267"/>
    </location>
</feature>
<proteinExistence type="predicted"/>
<dbReference type="SUPFAM" id="SSF56601">
    <property type="entry name" value="beta-lactamase/transpeptidase-like"/>
    <property type="match status" value="1"/>
</dbReference>
<dbReference type="InterPro" id="IPR012338">
    <property type="entry name" value="Beta-lactam/transpept-like"/>
</dbReference>
<protein>
    <submittedName>
        <fullName evidence="5">Penicillin-binding transpeptidase domain-containing protein</fullName>
    </submittedName>
</protein>
<dbReference type="Gene3D" id="3.90.1310.10">
    <property type="entry name" value="Penicillin-binding protein 2a (Domain 2)"/>
    <property type="match status" value="1"/>
</dbReference>
<feature type="domain" description="Penicillin-binding protein transpeptidase" evidence="3">
    <location>
        <begin position="454"/>
        <end position="773"/>
    </location>
</feature>
<dbReference type="SUPFAM" id="SSF52129">
    <property type="entry name" value="Caspase-like"/>
    <property type="match status" value="1"/>
</dbReference>